<dbReference type="EMBL" id="LUKD01000008">
    <property type="protein sequence ID" value="KYG62958.1"/>
    <property type="molecule type" value="Genomic_DNA"/>
</dbReference>
<dbReference type="InterPro" id="IPR001387">
    <property type="entry name" value="Cro/C1-type_HTH"/>
</dbReference>
<dbReference type="RefSeq" id="WP_063209471.1">
    <property type="nucleotide sequence ID" value="NZ_LUKD01000008.1"/>
</dbReference>
<dbReference type="CDD" id="cd00093">
    <property type="entry name" value="HTH_XRE"/>
    <property type="match status" value="1"/>
</dbReference>
<evidence type="ECO:0000313" key="2">
    <source>
        <dbReference type="EMBL" id="KYG62958.1"/>
    </source>
</evidence>
<proteinExistence type="predicted"/>
<name>A0A161PP42_BDEBC</name>
<organism evidence="2 3">
    <name type="scientific">Bdellovibrio bacteriovorus</name>
    <dbReference type="NCBI Taxonomy" id="959"/>
    <lineage>
        <taxon>Bacteria</taxon>
        <taxon>Pseudomonadati</taxon>
        <taxon>Bdellovibrionota</taxon>
        <taxon>Bdellovibrionia</taxon>
        <taxon>Bdellovibrionales</taxon>
        <taxon>Pseudobdellovibrionaceae</taxon>
        <taxon>Bdellovibrio</taxon>
    </lineage>
</organism>
<comment type="caution">
    <text evidence="2">The sequence shown here is derived from an EMBL/GenBank/DDBJ whole genome shotgun (WGS) entry which is preliminary data.</text>
</comment>
<dbReference type="OrthoDB" id="5291146at2"/>
<dbReference type="Proteomes" id="UP000075799">
    <property type="component" value="Unassembled WGS sequence"/>
</dbReference>
<dbReference type="InterPro" id="IPR025537">
    <property type="entry name" value="DUF4423"/>
</dbReference>
<dbReference type="SUPFAM" id="SSF47413">
    <property type="entry name" value="lambda repressor-like DNA-binding domains"/>
    <property type="match status" value="1"/>
</dbReference>
<dbReference type="AlphaFoldDB" id="A0A161PP42"/>
<sequence>MSKWKQLLQYDIKEYLVQVIENKKKKNPRFSQRAFATKIGLSASTLNETLRGKRKLSKKTIAKLKIALEGDADFLEILESPLPPFSNFCVATNELTSIASSWYHYVILELTSTEDFNDNAEWISARIGISPEEAQKALNDLLNINELKRNQFNKIISTNKNCIKVADETSRTIMIKTATEYLQKAQDSFTKRPPHERFWSNMVIACSSEDMDYIQTKAVEFVQECHEYLSRLNVPKDEVYVLNIGFTPMTKKVETVSLSD</sequence>
<evidence type="ECO:0000259" key="1">
    <source>
        <dbReference type="PROSITE" id="PS50943"/>
    </source>
</evidence>
<evidence type="ECO:0000313" key="3">
    <source>
        <dbReference type="Proteomes" id="UP000075799"/>
    </source>
</evidence>
<dbReference type="Pfam" id="PF14394">
    <property type="entry name" value="DUF4423"/>
    <property type="match status" value="1"/>
</dbReference>
<protein>
    <recommendedName>
        <fullName evidence="1">HTH cro/C1-type domain-containing protein</fullName>
    </recommendedName>
</protein>
<dbReference type="GO" id="GO:0003677">
    <property type="term" value="F:DNA binding"/>
    <property type="evidence" value="ECO:0007669"/>
    <property type="project" value="InterPro"/>
</dbReference>
<dbReference type="PROSITE" id="PS50943">
    <property type="entry name" value="HTH_CROC1"/>
    <property type="match status" value="1"/>
</dbReference>
<reference evidence="2 3" key="1">
    <citation type="submission" date="2016-03" db="EMBL/GenBank/DDBJ databases">
        <authorList>
            <person name="Ploux O."/>
        </authorList>
    </citation>
    <scope>NUCLEOTIDE SEQUENCE [LARGE SCALE GENOMIC DNA]</scope>
    <source>
        <strain evidence="2 3">EC13</strain>
    </source>
</reference>
<dbReference type="InterPro" id="IPR010982">
    <property type="entry name" value="Lambda_DNA-bd_dom_sf"/>
</dbReference>
<gene>
    <name evidence="2" type="ORF">AZI87_17000</name>
</gene>
<dbReference type="InterPro" id="IPR011873">
    <property type="entry name" value="CHP02147"/>
</dbReference>
<accession>A0A161PP42</accession>
<feature type="domain" description="HTH cro/C1-type" evidence="1">
    <location>
        <begin position="20"/>
        <end position="75"/>
    </location>
</feature>
<dbReference type="Gene3D" id="1.10.260.40">
    <property type="entry name" value="lambda repressor-like DNA-binding domains"/>
    <property type="match status" value="1"/>
</dbReference>
<dbReference type="NCBIfam" id="TIGR02147">
    <property type="entry name" value="Fsuc_second"/>
    <property type="match status" value="1"/>
</dbReference>